<sequence>MMLSQRIAGWTRPHIEGGVGIADRYPREWRNDARLGRWHAWHCDPDSGVWAVRPREWHWDLYAPCTPGLAAWVHGDPHADAEPRATLSFDTAERPRLPFTVVGRQLVWHRLEQLAGGQIIDHIEGLRAEDATWKRAYPIAYLRVAV</sequence>
<dbReference type="EMBL" id="JADPUN010000422">
    <property type="protein sequence ID" value="MBF9135206.1"/>
    <property type="molecule type" value="Genomic_DNA"/>
</dbReference>
<comment type="caution">
    <text evidence="1">The sequence shown here is derived from an EMBL/GenBank/DDBJ whole genome shotgun (WGS) entry which is preliminary data.</text>
</comment>
<evidence type="ECO:0000313" key="1">
    <source>
        <dbReference type="EMBL" id="MBF9135206.1"/>
    </source>
</evidence>
<keyword evidence="2" id="KW-1185">Reference proteome</keyword>
<accession>A0ABS0H9R1</accession>
<organism evidence="1 2">
    <name type="scientific">Plantactinospora alkalitolerans</name>
    <dbReference type="NCBI Taxonomy" id="2789879"/>
    <lineage>
        <taxon>Bacteria</taxon>
        <taxon>Bacillati</taxon>
        <taxon>Actinomycetota</taxon>
        <taxon>Actinomycetes</taxon>
        <taxon>Micromonosporales</taxon>
        <taxon>Micromonosporaceae</taxon>
        <taxon>Plantactinospora</taxon>
    </lineage>
</organism>
<evidence type="ECO:0000313" key="2">
    <source>
        <dbReference type="Proteomes" id="UP000638560"/>
    </source>
</evidence>
<dbReference type="Proteomes" id="UP000638560">
    <property type="component" value="Unassembled WGS sequence"/>
</dbReference>
<gene>
    <name evidence="1" type="ORF">I0C86_40725</name>
</gene>
<protein>
    <submittedName>
        <fullName evidence="1">Uncharacterized protein</fullName>
    </submittedName>
</protein>
<reference evidence="1 2" key="1">
    <citation type="submission" date="2020-11" db="EMBL/GenBank/DDBJ databases">
        <title>A novel isolate from a Black sea contaminated sediment with potential to produce alkanes: Plantactinospora alkalitolerans sp. nov.</title>
        <authorList>
            <person name="Carro L."/>
            <person name="Veyisoglu A."/>
            <person name="Guven K."/>
            <person name="Schumann P."/>
            <person name="Klenk H.-P."/>
            <person name="Sahin N."/>
        </authorList>
    </citation>
    <scope>NUCLEOTIDE SEQUENCE [LARGE SCALE GENOMIC DNA]</scope>
    <source>
        <strain evidence="1 2">S1510</strain>
    </source>
</reference>
<dbReference type="RefSeq" id="WP_196206666.1">
    <property type="nucleotide sequence ID" value="NZ_JADPUN010000422.1"/>
</dbReference>
<name>A0ABS0H9R1_9ACTN</name>
<proteinExistence type="predicted"/>